<dbReference type="InterPro" id="IPR036661">
    <property type="entry name" value="Luciferase-like_sf"/>
</dbReference>
<dbReference type="PANTHER" id="PTHR30137:SF6">
    <property type="entry name" value="LUCIFERASE-LIKE MONOOXYGENASE"/>
    <property type="match status" value="1"/>
</dbReference>
<dbReference type="InterPro" id="IPR050766">
    <property type="entry name" value="Bact_Lucif_Oxidored"/>
</dbReference>
<dbReference type="FunFam" id="3.20.20.30:FF:000002">
    <property type="entry name" value="LLM class flavin-dependent oxidoreductase"/>
    <property type="match status" value="1"/>
</dbReference>
<protein>
    <recommendedName>
        <fullName evidence="2">Luciferase-like monooxygenase</fullName>
    </recommendedName>
</protein>
<proteinExistence type="predicted"/>
<accession>A0A4R1JAA2</accession>
<dbReference type="InterPro" id="IPR019949">
    <property type="entry name" value="CmoO-like"/>
</dbReference>
<evidence type="ECO:0000259" key="3">
    <source>
        <dbReference type="Pfam" id="PF00296"/>
    </source>
</evidence>
<comment type="similarity">
    <text evidence="1">To bacterial alkanal monooxygenase alpha and beta chains.</text>
</comment>
<dbReference type="InterPro" id="IPR011251">
    <property type="entry name" value="Luciferase-like_dom"/>
</dbReference>
<evidence type="ECO:0000313" key="4">
    <source>
        <dbReference type="EMBL" id="TCK47538.1"/>
    </source>
</evidence>
<dbReference type="CDD" id="cd00347">
    <property type="entry name" value="Flavin_utilizing_monoxygenases"/>
    <property type="match status" value="1"/>
</dbReference>
<dbReference type="GO" id="GO:0005829">
    <property type="term" value="C:cytosol"/>
    <property type="evidence" value="ECO:0007669"/>
    <property type="project" value="TreeGrafter"/>
</dbReference>
<dbReference type="AlphaFoldDB" id="A0A4R1JAA2"/>
<dbReference type="Pfam" id="PF00296">
    <property type="entry name" value="Bac_luciferase"/>
    <property type="match status" value="1"/>
</dbReference>
<comment type="caution">
    <text evidence="4">The sequence shown here is derived from an EMBL/GenBank/DDBJ whole genome shotgun (WGS) entry which is preliminary data.</text>
</comment>
<dbReference type="NCBIfam" id="TIGR03558">
    <property type="entry name" value="oxido_grp_1"/>
    <property type="match status" value="1"/>
</dbReference>
<dbReference type="RefSeq" id="WP_131913348.1">
    <property type="nucleotide sequence ID" value="NZ_OU594967.1"/>
</dbReference>
<sequence length="328" mass="35822">MIPISLLDLAPIGESQSVRQAIANSRKLAEAAENAGYKRYWLAEHHGMRAIASSATAVMLAQAGMATQSIRIGSGGIMLPNHAPLMVAEQFGTLAEMFPDRVDLGLGRAPGTDPKTSHALRRPTMDVVEGYPDDVQLLKSYLSDNASDVLAIPGSGTKVPLWLLGSSLYSAQLSAEFGLPYAYASHFAPDFLTQALNIYRNQFKPSEQLDSPYAMAGVAVVIGQTNEQAQYLFSSAKQQFLNLRRGLNEAFPKPDASLAEHASNTELMMVDRTLHYSLVGDKATVAHQLKQFIRLSEVDEIMITIPIYDMDKRLNVLNEFADIAAHLD</sequence>
<gene>
    <name evidence="4" type="ORF">EV690_2569</name>
</gene>
<evidence type="ECO:0000313" key="5">
    <source>
        <dbReference type="Proteomes" id="UP000295565"/>
    </source>
</evidence>
<keyword evidence="5" id="KW-1185">Reference proteome</keyword>
<organism evidence="4 5">
    <name type="scientific">Celerinatantimonas diazotrophica</name>
    <dbReference type="NCBI Taxonomy" id="412034"/>
    <lineage>
        <taxon>Bacteria</taxon>
        <taxon>Pseudomonadati</taxon>
        <taxon>Pseudomonadota</taxon>
        <taxon>Gammaproteobacteria</taxon>
        <taxon>Celerinatantimonadaceae</taxon>
        <taxon>Celerinatantimonas</taxon>
    </lineage>
</organism>
<evidence type="ECO:0000256" key="2">
    <source>
        <dbReference type="ARBA" id="ARBA00074555"/>
    </source>
</evidence>
<dbReference type="PANTHER" id="PTHR30137">
    <property type="entry name" value="LUCIFERASE-LIKE MONOOXYGENASE"/>
    <property type="match status" value="1"/>
</dbReference>
<dbReference type="Proteomes" id="UP000295565">
    <property type="component" value="Unassembled WGS sequence"/>
</dbReference>
<evidence type="ECO:0000256" key="1">
    <source>
        <dbReference type="ARBA" id="ARBA00007789"/>
    </source>
</evidence>
<dbReference type="SUPFAM" id="SSF51679">
    <property type="entry name" value="Bacterial luciferase-like"/>
    <property type="match status" value="1"/>
</dbReference>
<feature type="domain" description="Luciferase-like" evidence="3">
    <location>
        <begin position="12"/>
        <end position="293"/>
    </location>
</feature>
<dbReference type="GO" id="GO:0016705">
    <property type="term" value="F:oxidoreductase activity, acting on paired donors, with incorporation or reduction of molecular oxygen"/>
    <property type="evidence" value="ECO:0007669"/>
    <property type="project" value="InterPro"/>
</dbReference>
<name>A0A4R1JAA2_9GAMM</name>
<reference evidence="4 5" key="1">
    <citation type="submission" date="2019-03" db="EMBL/GenBank/DDBJ databases">
        <title>Genomic Encyclopedia of Type Strains, Phase IV (KMG-IV): sequencing the most valuable type-strain genomes for metagenomic binning, comparative biology and taxonomic classification.</title>
        <authorList>
            <person name="Goeker M."/>
        </authorList>
    </citation>
    <scope>NUCLEOTIDE SEQUENCE [LARGE SCALE GENOMIC DNA]</scope>
    <source>
        <strain evidence="4 5">DSM 18577</strain>
    </source>
</reference>
<dbReference type="OrthoDB" id="7903015at2"/>
<dbReference type="Gene3D" id="3.20.20.30">
    <property type="entry name" value="Luciferase-like domain"/>
    <property type="match status" value="1"/>
</dbReference>
<dbReference type="EMBL" id="SMGD01000014">
    <property type="protein sequence ID" value="TCK47538.1"/>
    <property type="molecule type" value="Genomic_DNA"/>
</dbReference>